<dbReference type="InterPro" id="IPR043128">
    <property type="entry name" value="Rev_trsase/Diguanyl_cyclase"/>
</dbReference>
<dbReference type="Gene3D" id="3.20.20.450">
    <property type="entry name" value="EAL domain"/>
    <property type="match status" value="1"/>
</dbReference>
<evidence type="ECO:0000313" key="6">
    <source>
        <dbReference type="Proteomes" id="UP000664882"/>
    </source>
</evidence>
<dbReference type="PROSITE" id="PS50883">
    <property type="entry name" value="EAL"/>
    <property type="match status" value="1"/>
</dbReference>
<evidence type="ECO:0000259" key="3">
    <source>
        <dbReference type="PROSITE" id="PS50883"/>
    </source>
</evidence>
<dbReference type="PROSITE" id="PS50887">
    <property type="entry name" value="GGDEF"/>
    <property type="match status" value="1"/>
</dbReference>
<dbReference type="InterPro" id="IPR012226">
    <property type="entry name" value="Diguanyl_cyclase/Pdiesterase"/>
</dbReference>
<dbReference type="InterPro" id="IPR029016">
    <property type="entry name" value="GAF-like_dom_sf"/>
</dbReference>
<reference evidence="5 6" key="1">
    <citation type="submission" date="2021-03" db="EMBL/GenBank/DDBJ databases">
        <title>Oceanisphaera sp. nov., isolated from the intestine.</title>
        <authorList>
            <person name="Zhao L.-H."/>
            <person name="Shi L.-F."/>
        </authorList>
    </citation>
    <scope>NUCLEOTIDE SEQUENCE [LARGE SCALE GENOMIC DNA]</scope>
    <source>
        <strain evidence="5 6">DM8</strain>
    </source>
</reference>
<dbReference type="InterPro" id="IPR035919">
    <property type="entry name" value="EAL_sf"/>
</dbReference>
<dbReference type="InterPro" id="IPR001633">
    <property type="entry name" value="EAL_dom"/>
</dbReference>
<dbReference type="InterPro" id="IPR003018">
    <property type="entry name" value="GAF"/>
</dbReference>
<dbReference type="InterPro" id="IPR029787">
    <property type="entry name" value="Nucleotide_cyclase"/>
</dbReference>
<dbReference type="CDD" id="cd01949">
    <property type="entry name" value="GGDEF"/>
    <property type="match status" value="1"/>
</dbReference>
<dbReference type="NCBIfam" id="TIGR00254">
    <property type="entry name" value="GGDEF"/>
    <property type="match status" value="1"/>
</dbReference>
<dbReference type="InterPro" id="IPR013656">
    <property type="entry name" value="PAS_4"/>
</dbReference>
<dbReference type="SMART" id="SM00091">
    <property type="entry name" value="PAS"/>
    <property type="match status" value="2"/>
</dbReference>
<comment type="caution">
    <text evidence="5">The sequence shown here is derived from an EMBL/GenBank/DDBJ whole genome shotgun (WGS) entry which is preliminary data.</text>
</comment>
<feature type="domain" description="PAS" evidence="1">
    <location>
        <begin position="297"/>
        <end position="344"/>
    </location>
</feature>
<dbReference type="SMART" id="SM00267">
    <property type="entry name" value="GGDEF"/>
    <property type="match status" value="1"/>
</dbReference>
<dbReference type="PIRSF" id="PIRSF005925">
    <property type="entry name" value="Dos"/>
    <property type="match status" value="1"/>
</dbReference>
<evidence type="ECO:0000313" key="5">
    <source>
        <dbReference type="EMBL" id="MBO1518311.1"/>
    </source>
</evidence>
<keyword evidence="6" id="KW-1185">Reference proteome</keyword>
<dbReference type="InterPro" id="IPR000014">
    <property type="entry name" value="PAS"/>
</dbReference>
<dbReference type="RefSeq" id="WP_208003904.1">
    <property type="nucleotide sequence ID" value="NZ_JAGDFX010000002.1"/>
</dbReference>
<proteinExistence type="predicted"/>
<sequence>MTPARQVLADLQHIQNQIAHHAPLDDILSAIIDMVAAQLSDASVSFMLLSPEDNTLSVVASHGLSDTYCQAAQQVPVGPNIASCGASAYRKKIVITPDIEADINWHTFLPLTRAEGLVSCWSAPVLSVDDTTLGTFATYYRDIREPTQLETTQLMQAANLVALAIARQQDRQAVQRQEQRFSSLFTQQHDAVFEMDLTGHFLNTNPAVTRLIGFSPEQLVGVHFEKFVVKKDYARTQEAFEQACLGRPQYFDIDVYNVQQHILRLHITNLPIIVDNKIVGVYGIARDVSAQYQQEAELRLLQRGIDASRNGVVMADASVPELPVVYVNAAFEEITGYSKAEAVGVNCRFLQGEGTDPDAVAQVRLAITERREQQVTLLNYRKDGTPFWNLFSLAPVFDEQGECTHFVGIQQDVTRQQENEEKLRFQRTHDQLTGLLNRPSFEFHLNHLYHHSPDAQQIRVLVMNLDGFKSINEGLEHYVGDCLLQAVAERLTSWLQPEDYIARLGGDDFGILLFKADEDAVAQAAENLLTLLSRPFVVNEHVLHISASLGISSFDSKLHDSSELIQRAHVALHEAKLQGRNIWQCYTGQISAPTLEHISLRREMFEAIEEQQFVVYYQPLVDARTGEVRSLEALIRWHHPERGMVPPNDFIPLAEHTGQIISIDQWVLRQACLDTVAMNASRPHAQSVAVAVNISPIHFRRAGFVNEVQQVLAESGLAPYLLELEVTEGVLMSGADTVIKQLDALRHYGVRVAIDDFGTGFSSLSYLRQLPINKVKLDRCFIEGIDHQRDSAAIVQGVITMAHNLGLQVVAEGVEAHAEWEDLTRRGCDFLQGYLFSRPVPLIDVMALPNRLPV</sequence>
<dbReference type="PANTHER" id="PTHR44757">
    <property type="entry name" value="DIGUANYLATE CYCLASE DGCP"/>
    <property type="match status" value="1"/>
</dbReference>
<evidence type="ECO:0000259" key="1">
    <source>
        <dbReference type="PROSITE" id="PS50112"/>
    </source>
</evidence>
<dbReference type="Gene3D" id="3.30.450.20">
    <property type="entry name" value="PAS domain"/>
    <property type="match status" value="2"/>
</dbReference>
<dbReference type="SUPFAM" id="SSF55785">
    <property type="entry name" value="PYP-like sensor domain (PAS domain)"/>
    <property type="match status" value="2"/>
</dbReference>
<feature type="domain" description="EAL" evidence="3">
    <location>
        <begin position="597"/>
        <end position="853"/>
    </location>
</feature>
<organism evidence="5 6">
    <name type="scientific">Oceanisphaera pacifica</name>
    <dbReference type="NCBI Taxonomy" id="2818389"/>
    <lineage>
        <taxon>Bacteria</taxon>
        <taxon>Pseudomonadati</taxon>
        <taxon>Pseudomonadota</taxon>
        <taxon>Gammaproteobacteria</taxon>
        <taxon>Aeromonadales</taxon>
        <taxon>Aeromonadaceae</taxon>
        <taxon>Oceanisphaera</taxon>
    </lineage>
</organism>
<accession>A0ABS3NDE9</accession>
<dbReference type="InterPro" id="IPR035965">
    <property type="entry name" value="PAS-like_dom_sf"/>
</dbReference>
<dbReference type="Pfam" id="PF13426">
    <property type="entry name" value="PAS_9"/>
    <property type="match status" value="1"/>
</dbReference>
<feature type="domain" description="GGDEF" evidence="4">
    <location>
        <begin position="456"/>
        <end position="588"/>
    </location>
</feature>
<feature type="domain" description="PAS" evidence="1">
    <location>
        <begin position="177"/>
        <end position="247"/>
    </location>
</feature>
<dbReference type="Pfam" id="PF00563">
    <property type="entry name" value="EAL"/>
    <property type="match status" value="1"/>
</dbReference>
<dbReference type="CDD" id="cd00130">
    <property type="entry name" value="PAS"/>
    <property type="match status" value="2"/>
</dbReference>
<feature type="domain" description="PAC" evidence="2">
    <location>
        <begin position="371"/>
        <end position="425"/>
    </location>
</feature>
<dbReference type="Pfam" id="PF08448">
    <property type="entry name" value="PAS_4"/>
    <property type="match status" value="1"/>
</dbReference>
<dbReference type="SUPFAM" id="SSF141868">
    <property type="entry name" value="EAL domain-like"/>
    <property type="match status" value="1"/>
</dbReference>
<dbReference type="SUPFAM" id="SSF55781">
    <property type="entry name" value="GAF domain-like"/>
    <property type="match status" value="1"/>
</dbReference>
<dbReference type="InterPro" id="IPR000700">
    <property type="entry name" value="PAS-assoc_C"/>
</dbReference>
<name>A0ABS3NDE9_9GAMM</name>
<dbReference type="NCBIfam" id="TIGR00229">
    <property type="entry name" value="sensory_box"/>
    <property type="match status" value="2"/>
</dbReference>
<dbReference type="Proteomes" id="UP000664882">
    <property type="component" value="Unassembled WGS sequence"/>
</dbReference>
<dbReference type="SMART" id="SM00086">
    <property type="entry name" value="PAC"/>
    <property type="match status" value="2"/>
</dbReference>
<protein>
    <submittedName>
        <fullName evidence="5">EAL domain-containing protein</fullName>
    </submittedName>
</protein>
<evidence type="ECO:0000259" key="2">
    <source>
        <dbReference type="PROSITE" id="PS50113"/>
    </source>
</evidence>
<gene>
    <name evidence="5" type="ORF">J3U76_01465</name>
</gene>
<dbReference type="PROSITE" id="PS50113">
    <property type="entry name" value="PAC"/>
    <property type="match status" value="1"/>
</dbReference>
<dbReference type="EMBL" id="JAGDFX010000002">
    <property type="protein sequence ID" value="MBO1518311.1"/>
    <property type="molecule type" value="Genomic_DNA"/>
</dbReference>
<dbReference type="InterPro" id="IPR052155">
    <property type="entry name" value="Biofilm_reg_signaling"/>
</dbReference>
<dbReference type="SMART" id="SM00052">
    <property type="entry name" value="EAL"/>
    <property type="match status" value="1"/>
</dbReference>
<dbReference type="Pfam" id="PF13185">
    <property type="entry name" value="GAF_2"/>
    <property type="match status" value="1"/>
</dbReference>
<dbReference type="SUPFAM" id="SSF55073">
    <property type="entry name" value="Nucleotide cyclase"/>
    <property type="match status" value="1"/>
</dbReference>
<dbReference type="PROSITE" id="PS50112">
    <property type="entry name" value="PAS"/>
    <property type="match status" value="2"/>
</dbReference>
<dbReference type="Gene3D" id="3.30.70.270">
    <property type="match status" value="1"/>
</dbReference>
<dbReference type="InterPro" id="IPR000160">
    <property type="entry name" value="GGDEF_dom"/>
</dbReference>
<dbReference type="InterPro" id="IPR001610">
    <property type="entry name" value="PAC"/>
</dbReference>
<dbReference type="CDD" id="cd01948">
    <property type="entry name" value="EAL"/>
    <property type="match status" value="1"/>
</dbReference>
<evidence type="ECO:0000259" key="4">
    <source>
        <dbReference type="PROSITE" id="PS50887"/>
    </source>
</evidence>
<dbReference type="PANTHER" id="PTHR44757:SF4">
    <property type="entry name" value="DIGUANYLATE CYCLASE DGCE-RELATED"/>
    <property type="match status" value="1"/>
</dbReference>
<dbReference type="SMART" id="SM00065">
    <property type="entry name" value="GAF"/>
    <property type="match status" value="1"/>
</dbReference>
<dbReference type="Gene3D" id="3.30.450.40">
    <property type="match status" value="1"/>
</dbReference>
<dbReference type="Pfam" id="PF00990">
    <property type="entry name" value="GGDEF"/>
    <property type="match status" value="1"/>
</dbReference>